<dbReference type="Gene3D" id="3.40.50.980">
    <property type="match status" value="2"/>
</dbReference>
<dbReference type="InterPro" id="IPR016036">
    <property type="entry name" value="Malonyl_transacylase_ACP-bd"/>
</dbReference>
<dbReference type="Pfam" id="PF00550">
    <property type="entry name" value="PP-binding"/>
    <property type="match status" value="2"/>
</dbReference>
<dbReference type="InterPro" id="IPR015422">
    <property type="entry name" value="PyrdxlP-dep_Trfase_small"/>
</dbReference>
<comment type="caution">
    <text evidence="8">The sequence shown here is derived from an EMBL/GenBank/DDBJ whole genome shotgun (WGS) entry which is preliminary data.</text>
</comment>
<dbReference type="InterPro" id="IPR018201">
    <property type="entry name" value="Ketoacyl_synth_AS"/>
</dbReference>
<dbReference type="InterPro" id="IPR001227">
    <property type="entry name" value="Ac_transferase_dom_sf"/>
</dbReference>
<dbReference type="PROSITE" id="PS00606">
    <property type="entry name" value="KS3_1"/>
    <property type="match status" value="1"/>
</dbReference>
<evidence type="ECO:0000256" key="3">
    <source>
        <dbReference type="ARBA" id="ARBA00022553"/>
    </source>
</evidence>
<dbReference type="SMART" id="SM00825">
    <property type="entry name" value="PKS_KS"/>
    <property type="match status" value="1"/>
</dbReference>
<accession>A0A4U1C5V9</accession>
<dbReference type="SUPFAM" id="SSF53383">
    <property type="entry name" value="PLP-dependent transferases"/>
    <property type="match status" value="1"/>
</dbReference>
<dbReference type="Pfam" id="PF00202">
    <property type="entry name" value="Aminotran_3"/>
    <property type="match status" value="1"/>
</dbReference>
<dbReference type="Proteomes" id="UP000310477">
    <property type="component" value="Unassembled WGS sequence"/>
</dbReference>
<dbReference type="Gene3D" id="3.40.366.10">
    <property type="entry name" value="Malonyl-Coenzyme A Acyl Carrier Protein, domain 2"/>
    <property type="match status" value="1"/>
</dbReference>
<evidence type="ECO:0000313" key="9">
    <source>
        <dbReference type="Proteomes" id="UP000310477"/>
    </source>
</evidence>
<dbReference type="InterPro" id="IPR014043">
    <property type="entry name" value="Acyl_transferase_dom"/>
</dbReference>
<dbReference type="InterPro" id="IPR049704">
    <property type="entry name" value="Aminotrans_3_PPA_site"/>
</dbReference>
<dbReference type="InterPro" id="IPR020841">
    <property type="entry name" value="PKS_Beta-ketoAc_synthase_dom"/>
</dbReference>
<dbReference type="GO" id="GO:0006633">
    <property type="term" value="P:fatty acid biosynthetic process"/>
    <property type="evidence" value="ECO:0007669"/>
    <property type="project" value="InterPro"/>
</dbReference>
<dbReference type="InterPro" id="IPR020806">
    <property type="entry name" value="PKS_PP-bd"/>
</dbReference>
<feature type="domain" description="Carrier" evidence="6">
    <location>
        <begin position="1525"/>
        <end position="1600"/>
    </location>
</feature>
<keyword evidence="3" id="KW-0597">Phosphoprotein</keyword>
<dbReference type="Gene3D" id="2.30.38.10">
    <property type="entry name" value="Luciferase, Domain 3"/>
    <property type="match status" value="1"/>
</dbReference>
<dbReference type="InterPro" id="IPR006162">
    <property type="entry name" value="Ppantetheine_attach_site"/>
</dbReference>
<dbReference type="PROSITE" id="PS00600">
    <property type="entry name" value="AA_TRANSFER_CLASS_3"/>
    <property type="match status" value="1"/>
</dbReference>
<dbReference type="Pfam" id="PF00501">
    <property type="entry name" value="AMP-binding"/>
    <property type="match status" value="1"/>
</dbReference>
<evidence type="ECO:0000256" key="5">
    <source>
        <dbReference type="ARBA" id="ARBA00022898"/>
    </source>
</evidence>
<dbReference type="GO" id="GO:0031177">
    <property type="term" value="F:phosphopantetheine binding"/>
    <property type="evidence" value="ECO:0007669"/>
    <property type="project" value="InterPro"/>
</dbReference>
<dbReference type="GO" id="GO:0004312">
    <property type="term" value="F:fatty acid synthase activity"/>
    <property type="evidence" value="ECO:0007669"/>
    <property type="project" value="TreeGrafter"/>
</dbReference>
<dbReference type="InterPro" id="IPR000873">
    <property type="entry name" value="AMP-dep_synth/lig_dom"/>
</dbReference>
<dbReference type="PROSITE" id="PS52004">
    <property type="entry name" value="KS3_2"/>
    <property type="match status" value="1"/>
</dbReference>
<dbReference type="InterPro" id="IPR032821">
    <property type="entry name" value="PKS_assoc"/>
</dbReference>
<dbReference type="OrthoDB" id="9778690at2"/>
<evidence type="ECO:0000256" key="1">
    <source>
        <dbReference type="ARBA" id="ARBA00001933"/>
    </source>
</evidence>
<dbReference type="PANTHER" id="PTHR43775">
    <property type="entry name" value="FATTY ACID SYNTHASE"/>
    <property type="match status" value="1"/>
</dbReference>
<dbReference type="InterPro" id="IPR015421">
    <property type="entry name" value="PyrdxlP-dep_Trfase_major"/>
</dbReference>
<dbReference type="InterPro" id="IPR005814">
    <property type="entry name" value="Aminotrans_3"/>
</dbReference>
<proteinExistence type="predicted"/>
<dbReference type="InterPro" id="IPR014031">
    <property type="entry name" value="Ketoacyl_synth_C"/>
</dbReference>
<dbReference type="Pfam" id="PF00109">
    <property type="entry name" value="ketoacyl-synt"/>
    <property type="match status" value="1"/>
</dbReference>
<dbReference type="InterPro" id="IPR014030">
    <property type="entry name" value="Ketoacyl_synth_N"/>
</dbReference>
<organism evidence="8 9">
    <name type="scientific">Pedobacter cryotolerans</name>
    <dbReference type="NCBI Taxonomy" id="2571270"/>
    <lineage>
        <taxon>Bacteria</taxon>
        <taxon>Pseudomonadati</taxon>
        <taxon>Bacteroidota</taxon>
        <taxon>Sphingobacteriia</taxon>
        <taxon>Sphingobacteriales</taxon>
        <taxon>Sphingobacteriaceae</taxon>
        <taxon>Pedobacter</taxon>
    </lineage>
</organism>
<dbReference type="Gene3D" id="3.90.1150.10">
    <property type="entry name" value="Aspartate Aminotransferase, domain 1"/>
    <property type="match status" value="1"/>
</dbReference>
<reference evidence="8 9" key="1">
    <citation type="submission" date="2019-04" db="EMBL/GenBank/DDBJ databases">
        <title>Pedobacter sp. AR-2-6 sp. nov., isolated from Arctic soil.</title>
        <authorList>
            <person name="Dahal R.H."/>
            <person name="Kim D.-U."/>
        </authorList>
    </citation>
    <scope>NUCLEOTIDE SEQUENCE [LARGE SCALE GENOMIC DNA]</scope>
    <source>
        <strain evidence="8 9">AR-2-6</strain>
    </source>
</reference>
<evidence type="ECO:0000256" key="4">
    <source>
        <dbReference type="ARBA" id="ARBA00022679"/>
    </source>
</evidence>
<sequence length="2213" mass="241107">MISGKPSNELSPQISAKTCYGPSVPYPIGQTLNDLLINGALKNDNSIALVYGGLEMTYATLHTKSNQLAHHLLELGACNDALVGVFLAPGFNMVVGILGILKAGAAYVPIDPNFPADRINYLLEDTGMKICLIDHTALPAISTNIIPVNLNKDLAVISAYPTSVPHTNVNDYSLAYVIYTSGSTGLPKGVMIEHRNIVNYLLFSQSLFTDQLKSGTYFYMPFTFDASITALFLPLITGKKIVISTKTGVDIFEDPNLIAHAPYDFIKITPAHLGLLNLKYGDNLFLTNKLVVGGEELKPENIVNLNENQNLTIYNEYGPTECTIGCTFYAFSPSGNLKQKIAIGTPFANTTALVLGDDGQPKPIGESGELHIGGAQVARGYINKPDLTGSRFIESNLQQGRLYKTGDICAWQADGNLSYLGRADDQVKIRGYRIELGEVEISVVNSGLAKACTVIATDDGDGGKRLVAFYVPNNKDSNQQKIRTYLQEHLPDYMVPQLFVTLSELPLTKNGKVDKKALLVPDASMLLSNAYVHPKTEIEKNVAAVWKAALHVNRVGTTDNFFELGGNSLMAKKVLIALRELHQYAIPVTKLYQSPTIQGLTKFLTPQTSQKQVQNQRELDNNAPIAVIGMAGRFPGANNINELWDVLINGKETTTFFKPEEIAKEIPDELKNDPFYVNARGIIDQADHFDPAFFGINPKLAALMDPQQRIFLEIAHEALEKTGHLHQNYTGKIGVFAGAGTNTYYENNVLAHPDLIENQGKLQVHSVNEKDYIASRTAYHLNLHGPAVSVNSACSTSLLAIAEAVNSLRAGQCDAALAGGASITSPINSGHLYQEGSILSADGHCAPFNNEATGTVFSDGAGVVLLKTLSTAQQDRDHIYAIIKGVGVNNDGAGKGSFTAPSSSGQAHAISEAIANAGVDPSEITYIEAHGTGTPIGDPIEFEGLTTAFGEQNKNQYCAIGAIKSNFGHLTQAAGVAGFIKTCLALANKVIPPTLGYKIPNQHIDFVNSPFYVNTKLANWNDDKRIAGVSSFGVGGTNVHVVLEAYENPEATPPVSDKPFQLIAWSANSEDSLDSYRKALGNYLQDDLNPSLAAVAYTLYHSKADYKHRAFTVAVSSSQLGDSLLTNSIGSFNPNLLREISGEIVFTFPGQGAQYLNMGWSLYENEPIYRAAVDECALILTPYLKLNIKEIIFAKEESDTAVNLLKETKYTQPALFVTEYALAQLWISWGINPTLLCGHSVGEYVAAHLAGIFSLIDALKLVATRGALISDLPKGSMLSVRAEAAVVNNLLTGDLSIAAINSQKLVVVAGPTAQIERLAKQLSQKEIINKPLFTSHAFHSAMMDPVLDDYQKIVAEVKLNKPNIPVISTVTGKILSDSEAISIAYWTAHLRKPVLFLAAISTALSYHQPLFLEVGPGLVTSSLIKQIAAFKGQTLKAISSLDPQKDALESILNTLGHLWANGISVDWKALCKEQSIIDLPTYQFERQKYWLEPKPTQEILTQEIPSPIIPVEINAPKNYTHMRIDALTQQVKKVLEDASGIDMNDVASESNFLEIGFDSLLLTQVATSIKRQFNLPITFRQLNEEFSSIASLVAYLDKNLPQSHFATLAEVSSTIDHLPNQSLPAITTDNSALGLIAQQLNILSKQVMLMQGQNPNHASAQINPTAHVPIPVLQTVTDRSSISELSEEEKAEIKKPFGATPKIERLASTLNDKQVSFLKDLTLRYNKKTFKSKQYAASSRSFMADPRVVSGFKPVTKELVYPIVINKSKGSKLWDIDGNQYLDALNGFGSNMLGYQPDVIKEAMHEQIEKGYEVGPQHELASEVSKLICDFTSFERAALCSTGSEAVLGCIRIARTVTSRSLIVAFSGSYHGIIDEVLVRGTKKLKSFPAAAGIMPEAVQNILILDYGTPETLAIIKERGDEIAAVLVEPIQSRRPEFVPIEFLKELRTITKATGAVLIFDEVITGFRFHPGGAQAIFNIKADLAAYGKVVGGGIPIGVIAGDSYLMDALDGGNWNYGDESIPEIGVTYFAGTFVRHPLALASAYASLKYMKEKGPELQKSLNTKGEYLSKKLNEAIEKRQLPMFIANYGSLWKLKYHQELPYSELLFVLLRIKGIHILDGFPCFITEATSNDDIEMIINAFVQSLDEMIEAGFFPSLHQPNQNYNPLAVVIDSSNPPFAGAKLGKDKEGNPAWFIKDPSNEHQYLQLGDKIN</sequence>
<dbReference type="SUPFAM" id="SSF47336">
    <property type="entry name" value="ACP-like"/>
    <property type="match status" value="2"/>
</dbReference>
<dbReference type="PROSITE" id="PS50075">
    <property type="entry name" value="CARRIER"/>
    <property type="match status" value="2"/>
</dbReference>
<dbReference type="InterPro" id="IPR016039">
    <property type="entry name" value="Thiolase-like"/>
</dbReference>
<dbReference type="InterPro" id="IPR010071">
    <property type="entry name" value="AA_adenyl_dom"/>
</dbReference>
<dbReference type="EMBL" id="SWBO01000006">
    <property type="protein sequence ID" value="TKB99643.1"/>
    <property type="molecule type" value="Genomic_DNA"/>
</dbReference>
<evidence type="ECO:0000259" key="6">
    <source>
        <dbReference type="PROSITE" id="PS50075"/>
    </source>
</evidence>
<gene>
    <name evidence="8" type="ORF">FA045_12090</name>
</gene>
<dbReference type="FunFam" id="3.40.50.980:FF:000001">
    <property type="entry name" value="Non-ribosomal peptide synthetase"/>
    <property type="match status" value="1"/>
</dbReference>
<dbReference type="GO" id="GO:0030170">
    <property type="term" value="F:pyridoxal phosphate binding"/>
    <property type="evidence" value="ECO:0007669"/>
    <property type="project" value="InterPro"/>
</dbReference>
<keyword evidence="2" id="KW-0596">Phosphopantetheine</keyword>
<dbReference type="InterPro" id="IPR050091">
    <property type="entry name" value="PKS_NRPS_Biosynth_Enz"/>
</dbReference>
<dbReference type="Gene3D" id="3.30.70.3290">
    <property type="match status" value="1"/>
</dbReference>
<dbReference type="Gene3D" id="1.10.1200.10">
    <property type="entry name" value="ACP-like"/>
    <property type="match status" value="2"/>
</dbReference>
<dbReference type="CDD" id="cd05930">
    <property type="entry name" value="A_NRPS"/>
    <property type="match status" value="1"/>
</dbReference>
<dbReference type="SUPFAM" id="SSF53901">
    <property type="entry name" value="Thiolase-like"/>
    <property type="match status" value="1"/>
</dbReference>
<dbReference type="RefSeq" id="WP_136877336.1">
    <property type="nucleotide sequence ID" value="NZ_SWBO01000006.1"/>
</dbReference>
<keyword evidence="9" id="KW-1185">Reference proteome</keyword>
<dbReference type="Pfam" id="PF02801">
    <property type="entry name" value="Ketoacyl-synt_C"/>
    <property type="match status" value="1"/>
</dbReference>
<dbReference type="GO" id="GO:0008483">
    <property type="term" value="F:transaminase activity"/>
    <property type="evidence" value="ECO:0007669"/>
    <property type="project" value="InterPro"/>
</dbReference>
<dbReference type="SUPFAM" id="SSF52151">
    <property type="entry name" value="FabD/lysophospholipase-like"/>
    <property type="match status" value="1"/>
</dbReference>
<dbReference type="InterPro" id="IPR020615">
    <property type="entry name" value="Thiolase_acyl_enz_int_AS"/>
</dbReference>
<keyword evidence="4" id="KW-0808">Transferase</keyword>
<dbReference type="PROSITE" id="PS00455">
    <property type="entry name" value="AMP_BINDING"/>
    <property type="match status" value="1"/>
</dbReference>
<dbReference type="SUPFAM" id="SSF55048">
    <property type="entry name" value="Probable ACP-binding domain of malonyl-CoA ACP transacylase"/>
    <property type="match status" value="1"/>
</dbReference>
<dbReference type="Pfam" id="PF13193">
    <property type="entry name" value="AMP-binding_C"/>
    <property type="match status" value="1"/>
</dbReference>
<protein>
    <submittedName>
        <fullName evidence="8">Amino acid adenylation domain-containing protein</fullName>
    </submittedName>
</protein>
<evidence type="ECO:0000259" key="7">
    <source>
        <dbReference type="PROSITE" id="PS52004"/>
    </source>
</evidence>
<dbReference type="PROSITE" id="PS00098">
    <property type="entry name" value="THIOLASE_1"/>
    <property type="match status" value="1"/>
</dbReference>
<dbReference type="InterPro" id="IPR016035">
    <property type="entry name" value="Acyl_Trfase/lysoPLipase"/>
</dbReference>
<dbReference type="Gene3D" id="3.40.47.10">
    <property type="match status" value="1"/>
</dbReference>
<dbReference type="InterPro" id="IPR020845">
    <property type="entry name" value="AMP-binding_CS"/>
</dbReference>
<name>A0A4U1C5V9_9SPHI</name>
<dbReference type="Pfam" id="PF00698">
    <property type="entry name" value="Acyl_transf_1"/>
    <property type="match status" value="1"/>
</dbReference>
<dbReference type="Pfam" id="PF16197">
    <property type="entry name" value="KAsynt_C_assoc"/>
    <property type="match status" value="1"/>
</dbReference>
<dbReference type="SUPFAM" id="SSF56801">
    <property type="entry name" value="Acetyl-CoA synthetase-like"/>
    <property type="match status" value="1"/>
</dbReference>
<dbReference type="Gene3D" id="3.30.300.30">
    <property type="match status" value="1"/>
</dbReference>
<keyword evidence="5" id="KW-0663">Pyridoxal phosphate</keyword>
<dbReference type="InterPro" id="IPR045851">
    <property type="entry name" value="AMP-bd_C_sf"/>
</dbReference>
<evidence type="ECO:0000313" key="8">
    <source>
        <dbReference type="EMBL" id="TKB99643.1"/>
    </source>
</evidence>
<dbReference type="InterPro" id="IPR009081">
    <property type="entry name" value="PP-bd_ACP"/>
</dbReference>
<comment type="cofactor">
    <cofactor evidence="1">
        <name>pyridoxal 5'-phosphate</name>
        <dbReference type="ChEBI" id="CHEBI:597326"/>
    </cofactor>
</comment>
<dbReference type="PANTHER" id="PTHR43775:SF51">
    <property type="entry name" value="INACTIVE PHENOLPHTHIOCEROL SYNTHESIS POLYKETIDE SYNTHASE TYPE I PKS1-RELATED"/>
    <property type="match status" value="1"/>
</dbReference>
<dbReference type="Gene3D" id="3.40.640.10">
    <property type="entry name" value="Type I PLP-dependent aspartate aminotransferase-like (Major domain)"/>
    <property type="match status" value="1"/>
</dbReference>
<dbReference type="NCBIfam" id="TIGR01733">
    <property type="entry name" value="AA-adenyl-dom"/>
    <property type="match status" value="1"/>
</dbReference>
<feature type="domain" description="Carrier" evidence="6">
    <location>
        <begin position="533"/>
        <end position="608"/>
    </location>
</feature>
<dbReference type="SMART" id="SM00827">
    <property type="entry name" value="PKS_AT"/>
    <property type="match status" value="1"/>
</dbReference>
<dbReference type="InterPro" id="IPR036736">
    <property type="entry name" value="ACP-like_sf"/>
</dbReference>
<dbReference type="InterPro" id="IPR025110">
    <property type="entry name" value="AMP-bd_C"/>
</dbReference>
<dbReference type="InterPro" id="IPR015424">
    <property type="entry name" value="PyrdxlP-dep_Trfase"/>
</dbReference>
<dbReference type="SMART" id="SM00823">
    <property type="entry name" value="PKS_PP"/>
    <property type="match status" value="2"/>
</dbReference>
<dbReference type="GO" id="GO:0004315">
    <property type="term" value="F:3-oxoacyl-[acyl-carrier-protein] synthase activity"/>
    <property type="evidence" value="ECO:0007669"/>
    <property type="project" value="InterPro"/>
</dbReference>
<dbReference type="PROSITE" id="PS00012">
    <property type="entry name" value="PHOSPHOPANTETHEINE"/>
    <property type="match status" value="1"/>
</dbReference>
<evidence type="ECO:0000256" key="2">
    <source>
        <dbReference type="ARBA" id="ARBA00022450"/>
    </source>
</evidence>
<dbReference type="CDD" id="cd00833">
    <property type="entry name" value="PKS"/>
    <property type="match status" value="1"/>
</dbReference>
<feature type="domain" description="Ketosynthase family 3 (KS3)" evidence="7">
    <location>
        <begin position="622"/>
        <end position="1045"/>
    </location>
</feature>